<evidence type="ECO:0000259" key="2">
    <source>
        <dbReference type="Pfam" id="PF13453"/>
    </source>
</evidence>
<keyword evidence="1" id="KW-1133">Transmembrane helix</keyword>
<proteinExistence type="predicted"/>
<evidence type="ECO:0000313" key="3">
    <source>
        <dbReference type="EMBL" id="TWU08942.1"/>
    </source>
</evidence>
<dbReference type="Pfam" id="PF13453">
    <property type="entry name" value="Zn_ribbon_TFIIB"/>
    <property type="match status" value="2"/>
</dbReference>
<sequence length="245" mass="27116">MVDPLFTTLCQPIFCCPLEDIMHCPSCGTALERSLFHGVTIDNCTKCDGMWFDPDELRTALYRATSPAVAGQKTISSTMPLPCPKCLTEMPAVEYAYHSGIVINRCSRCLGAWLSYSQFDQITQYRVGTLAVNRLAANHIDIIKDANRWQFGRDLLHSRFLSSFVAALYLVTAFVWGTPEITLNLVRFLLLPLVCIWYADGLGNLTGISLGLGRPVITEKTPGDFVAIGGWLLMLCPAFVALVAW</sequence>
<protein>
    <recommendedName>
        <fullName evidence="2">Transcription factor zinc-finger domain-containing protein</fullName>
    </recommendedName>
</protein>
<feature type="domain" description="Transcription factor zinc-finger" evidence="2">
    <location>
        <begin position="83"/>
        <end position="123"/>
    </location>
</feature>
<dbReference type="EMBL" id="SJPP01000002">
    <property type="protein sequence ID" value="TWU08942.1"/>
    <property type="molecule type" value="Genomic_DNA"/>
</dbReference>
<reference evidence="3 4" key="1">
    <citation type="submission" date="2019-02" db="EMBL/GenBank/DDBJ databases">
        <title>Deep-cultivation of Planctomycetes and their phenomic and genomic characterization uncovers novel biology.</title>
        <authorList>
            <person name="Wiegand S."/>
            <person name="Jogler M."/>
            <person name="Boedeker C."/>
            <person name="Pinto D."/>
            <person name="Vollmers J."/>
            <person name="Rivas-Marin E."/>
            <person name="Kohn T."/>
            <person name="Peeters S.H."/>
            <person name="Heuer A."/>
            <person name="Rast P."/>
            <person name="Oberbeckmann S."/>
            <person name="Bunk B."/>
            <person name="Jeske O."/>
            <person name="Meyerdierks A."/>
            <person name="Storesund J.E."/>
            <person name="Kallscheuer N."/>
            <person name="Luecker S."/>
            <person name="Lage O.M."/>
            <person name="Pohl T."/>
            <person name="Merkel B.J."/>
            <person name="Hornburger P."/>
            <person name="Mueller R.-W."/>
            <person name="Bruemmer F."/>
            <person name="Labrenz M."/>
            <person name="Spormann A.M."/>
            <person name="Op Den Camp H."/>
            <person name="Overmann J."/>
            <person name="Amann R."/>
            <person name="Jetten M.S.M."/>
            <person name="Mascher T."/>
            <person name="Medema M.H."/>
            <person name="Devos D.P."/>
            <person name="Kaster A.-K."/>
            <person name="Ovreas L."/>
            <person name="Rohde M."/>
            <person name="Galperin M.Y."/>
            <person name="Jogler C."/>
        </authorList>
    </citation>
    <scope>NUCLEOTIDE SEQUENCE [LARGE SCALE GENOMIC DNA]</scope>
    <source>
        <strain evidence="3 4">CA54</strain>
    </source>
</reference>
<evidence type="ECO:0000256" key="1">
    <source>
        <dbReference type="SAM" id="Phobius"/>
    </source>
</evidence>
<evidence type="ECO:0000313" key="4">
    <source>
        <dbReference type="Proteomes" id="UP000320735"/>
    </source>
</evidence>
<feature type="domain" description="Transcription factor zinc-finger" evidence="2">
    <location>
        <begin position="23"/>
        <end position="61"/>
    </location>
</feature>
<name>A0A5C6BB93_9PLAN</name>
<accession>A0A5C6BB93</accession>
<keyword evidence="1" id="KW-0472">Membrane</keyword>
<organism evidence="3 4">
    <name type="scientific">Symmachiella macrocystis</name>
    <dbReference type="NCBI Taxonomy" id="2527985"/>
    <lineage>
        <taxon>Bacteria</taxon>
        <taxon>Pseudomonadati</taxon>
        <taxon>Planctomycetota</taxon>
        <taxon>Planctomycetia</taxon>
        <taxon>Planctomycetales</taxon>
        <taxon>Planctomycetaceae</taxon>
        <taxon>Symmachiella</taxon>
    </lineage>
</organism>
<dbReference type="Proteomes" id="UP000320735">
    <property type="component" value="Unassembled WGS sequence"/>
</dbReference>
<feature type="transmembrane region" description="Helical" evidence="1">
    <location>
        <begin position="189"/>
        <end position="213"/>
    </location>
</feature>
<keyword evidence="1" id="KW-0812">Transmembrane</keyword>
<feature type="transmembrane region" description="Helical" evidence="1">
    <location>
        <begin position="225"/>
        <end position="244"/>
    </location>
</feature>
<dbReference type="InterPro" id="IPR027392">
    <property type="entry name" value="TF_Znf"/>
</dbReference>
<dbReference type="AlphaFoldDB" id="A0A5C6BB93"/>
<feature type="transmembrane region" description="Helical" evidence="1">
    <location>
        <begin position="160"/>
        <end position="177"/>
    </location>
</feature>
<comment type="caution">
    <text evidence="3">The sequence shown here is derived from an EMBL/GenBank/DDBJ whole genome shotgun (WGS) entry which is preliminary data.</text>
</comment>
<keyword evidence="4" id="KW-1185">Reference proteome</keyword>
<gene>
    <name evidence="3" type="ORF">CA54_41810</name>
</gene>